<feature type="signal peptide" evidence="6">
    <location>
        <begin position="1"/>
        <end position="21"/>
    </location>
</feature>
<comment type="subcellular location">
    <subcellularLocation>
        <location evidence="1">Cell projection</location>
        <location evidence="1">Cilium</location>
    </subcellularLocation>
    <subcellularLocation>
        <location evidence="2">Cytoplasm</location>
    </subcellularLocation>
</comment>
<name>A0AAE3XPY7_9BACT</name>
<evidence type="ECO:0000256" key="6">
    <source>
        <dbReference type="SAM" id="SignalP"/>
    </source>
</evidence>
<dbReference type="Proteomes" id="UP001185092">
    <property type="component" value="Unassembled WGS sequence"/>
</dbReference>
<protein>
    <recommendedName>
        <fullName evidence="7">HYDIN/VesB/CFA65-like Ig-like domain-containing protein</fullName>
    </recommendedName>
</protein>
<accession>A0AAE3XPY7</accession>
<keyword evidence="3" id="KW-0963">Cytoplasm</keyword>
<dbReference type="GO" id="GO:0005737">
    <property type="term" value="C:cytoplasm"/>
    <property type="evidence" value="ECO:0007669"/>
    <property type="project" value="UniProtKB-SubCell"/>
</dbReference>
<sequence length="360" mass="40001">MRINRYLAALALIMFQFQAFAQQGAKINFEETTYDFGKIKEGDGPVEHKFVFTNTGNIPLKIESVRASCGCTTPAWSKEPILPGKQGFILAKYNPKNRPGQFHKSLTITSNADPATTRVYIKGNVEAKPKTLEDEFPAEMGSLRVKYKTFNMGRINTEKPVEKKFIVANGGSKALTFTGKNTIPSFIKVKVEPSTIEPKQKATITLTYDAKSKDDYGFVTDNIILGTNDGTDPEKKFRVVSTIEEYFPKLTEEEKANAPKLTFEKKTYDFGTINASEKKTHEFTFTNTGKSNLTIRKTKTNCGCTVSKLSKTTIKPGQTGTIKVTFDPTGRSGNQYKTITVYSNDPSSPTQVLNIKANIK</sequence>
<dbReference type="InterPro" id="IPR013783">
    <property type="entry name" value="Ig-like_fold"/>
</dbReference>
<organism evidence="8 9">
    <name type="scientific">Aureibacter tunicatorum</name>
    <dbReference type="NCBI Taxonomy" id="866807"/>
    <lineage>
        <taxon>Bacteria</taxon>
        <taxon>Pseudomonadati</taxon>
        <taxon>Bacteroidota</taxon>
        <taxon>Cytophagia</taxon>
        <taxon>Cytophagales</taxon>
        <taxon>Persicobacteraceae</taxon>
        <taxon>Aureibacter</taxon>
    </lineage>
</organism>
<dbReference type="AlphaFoldDB" id="A0AAE3XPY7"/>
<evidence type="ECO:0000256" key="3">
    <source>
        <dbReference type="ARBA" id="ARBA00022490"/>
    </source>
</evidence>
<evidence type="ECO:0000256" key="4">
    <source>
        <dbReference type="ARBA" id="ARBA00023069"/>
    </source>
</evidence>
<dbReference type="Pfam" id="PF22544">
    <property type="entry name" value="HYDIN_VesB_CFA65-like_Ig"/>
    <property type="match status" value="1"/>
</dbReference>
<dbReference type="PANTHER" id="PTHR37833">
    <property type="entry name" value="LIPOPROTEIN-RELATED"/>
    <property type="match status" value="1"/>
</dbReference>
<evidence type="ECO:0000313" key="8">
    <source>
        <dbReference type="EMBL" id="MDR6239806.1"/>
    </source>
</evidence>
<feature type="domain" description="HYDIN/VesB/CFA65-like Ig-like" evidence="7">
    <location>
        <begin position="143"/>
        <end position="234"/>
    </location>
</feature>
<gene>
    <name evidence="8" type="ORF">HNQ88_002854</name>
</gene>
<comment type="caution">
    <text evidence="8">The sequence shown here is derived from an EMBL/GenBank/DDBJ whole genome shotgun (WGS) entry which is preliminary data.</text>
</comment>
<keyword evidence="6" id="KW-0732">Signal</keyword>
<dbReference type="RefSeq" id="WP_309939588.1">
    <property type="nucleotide sequence ID" value="NZ_AP025305.1"/>
</dbReference>
<dbReference type="InterPro" id="IPR008972">
    <property type="entry name" value="Cupredoxin"/>
</dbReference>
<dbReference type="Pfam" id="PF07610">
    <property type="entry name" value="DUF1573"/>
    <property type="match status" value="2"/>
</dbReference>
<keyword evidence="9" id="KW-1185">Reference proteome</keyword>
<dbReference type="NCBIfam" id="NF012200">
    <property type="entry name" value="choice_anch_D"/>
    <property type="match status" value="1"/>
</dbReference>
<dbReference type="InterPro" id="IPR011467">
    <property type="entry name" value="DUF1573"/>
</dbReference>
<feature type="chain" id="PRO_5042167504" description="HYDIN/VesB/CFA65-like Ig-like domain-containing protein" evidence="6">
    <location>
        <begin position="22"/>
        <end position="360"/>
    </location>
</feature>
<dbReference type="EMBL" id="JAVDQD010000003">
    <property type="protein sequence ID" value="MDR6239806.1"/>
    <property type="molecule type" value="Genomic_DNA"/>
</dbReference>
<evidence type="ECO:0000259" key="7">
    <source>
        <dbReference type="Pfam" id="PF22544"/>
    </source>
</evidence>
<reference evidence="8" key="1">
    <citation type="submission" date="2023-07" db="EMBL/GenBank/DDBJ databases">
        <title>Genomic Encyclopedia of Type Strains, Phase IV (KMG-IV): sequencing the most valuable type-strain genomes for metagenomic binning, comparative biology and taxonomic classification.</title>
        <authorList>
            <person name="Goeker M."/>
        </authorList>
    </citation>
    <scope>NUCLEOTIDE SEQUENCE</scope>
    <source>
        <strain evidence="8">DSM 26174</strain>
    </source>
</reference>
<proteinExistence type="predicted"/>
<evidence type="ECO:0000256" key="1">
    <source>
        <dbReference type="ARBA" id="ARBA00004138"/>
    </source>
</evidence>
<evidence type="ECO:0000256" key="5">
    <source>
        <dbReference type="ARBA" id="ARBA00023273"/>
    </source>
</evidence>
<dbReference type="SUPFAM" id="SSF49503">
    <property type="entry name" value="Cupredoxins"/>
    <property type="match status" value="1"/>
</dbReference>
<dbReference type="Gene3D" id="2.60.40.10">
    <property type="entry name" value="Immunoglobulins"/>
    <property type="match status" value="3"/>
</dbReference>
<dbReference type="InterPro" id="IPR053879">
    <property type="entry name" value="HYDIN_VesB_CFA65-like_Ig"/>
</dbReference>
<evidence type="ECO:0000256" key="2">
    <source>
        <dbReference type="ARBA" id="ARBA00004496"/>
    </source>
</evidence>
<dbReference type="PANTHER" id="PTHR37833:SF1">
    <property type="entry name" value="SIGNAL PEPTIDE PROTEIN"/>
    <property type="match status" value="1"/>
</dbReference>
<keyword evidence="4" id="KW-0969">Cilium</keyword>
<keyword evidence="5" id="KW-0966">Cell projection</keyword>
<evidence type="ECO:0000313" key="9">
    <source>
        <dbReference type="Proteomes" id="UP001185092"/>
    </source>
</evidence>